<dbReference type="InterPro" id="IPR048028">
    <property type="entry name" value="Psb34-like"/>
</dbReference>
<proteinExistence type="predicted"/>
<sequence>MQVTEEEGGRLNAFAREPRMEVIAEKGSSNANTRLLLIGGALLVTCLIIVRIAIS</sequence>
<evidence type="ECO:0000256" key="1">
    <source>
        <dbReference type="SAM" id="Phobius"/>
    </source>
</evidence>
<keyword evidence="1" id="KW-0472">Membrane</keyword>
<dbReference type="Proteomes" id="UP000002274">
    <property type="component" value="Chromosome"/>
</dbReference>
<dbReference type="RefSeq" id="WP_011824742.1">
    <property type="nucleotide sequence ID" value="NC_008820.1"/>
</dbReference>
<evidence type="ECO:0000313" key="2">
    <source>
        <dbReference type="EMBL" id="ABM76809.1"/>
    </source>
</evidence>
<dbReference type="KEGG" id="pmf:P9303_00521"/>
<protein>
    <submittedName>
        <fullName evidence="2">High light inducible protein-like protein</fullName>
    </submittedName>
</protein>
<name>A2C5P9_PROM3</name>
<dbReference type="Pfam" id="PF26394">
    <property type="entry name" value="Psb34"/>
    <property type="match status" value="1"/>
</dbReference>
<dbReference type="EMBL" id="CP000554">
    <property type="protein sequence ID" value="ABM76809.1"/>
    <property type="molecule type" value="Genomic_DNA"/>
</dbReference>
<accession>A2C5P9</accession>
<keyword evidence="1" id="KW-0812">Transmembrane</keyword>
<dbReference type="AlphaFoldDB" id="A2C5P9"/>
<feature type="transmembrane region" description="Helical" evidence="1">
    <location>
        <begin position="35"/>
        <end position="54"/>
    </location>
</feature>
<evidence type="ECO:0000313" key="3">
    <source>
        <dbReference type="Proteomes" id="UP000002274"/>
    </source>
</evidence>
<dbReference type="STRING" id="59922.P9303_00521"/>
<dbReference type="HOGENOM" id="CLU_200793_1_0_3"/>
<reference evidence="2 3" key="1">
    <citation type="journal article" date="2007" name="PLoS Genet.">
        <title>Patterns and implications of gene gain and loss in the evolution of Prochlorococcus.</title>
        <authorList>
            <person name="Kettler G.C."/>
            <person name="Martiny A.C."/>
            <person name="Huang K."/>
            <person name="Zucker J."/>
            <person name="Coleman M.L."/>
            <person name="Rodrigue S."/>
            <person name="Chen F."/>
            <person name="Lapidus A."/>
            <person name="Ferriera S."/>
            <person name="Johnson J."/>
            <person name="Steglich C."/>
            <person name="Church G.M."/>
            <person name="Richardson P."/>
            <person name="Chisholm S.W."/>
        </authorList>
    </citation>
    <scope>NUCLEOTIDE SEQUENCE [LARGE SCALE GENOMIC DNA]</scope>
    <source>
        <strain evidence="2 3">MIT 9303</strain>
    </source>
</reference>
<keyword evidence="1" id="KW-1133">Transmembrane helix</keyword>
<dbReference type="BioCyc" id="PMAR59922:G1G80-55-MONOMER"/>
<gene>
    <name evidence="2" type="ordered locus">P9303_00521</name>
</gene>
<organism evidence="2 3">
    <name type="scientific">Prochlorococcus marinus (strain MIT 9303)</name>
    <dbReference type="NCBI Taxonomy" id="59922"/>
    <lineage>
        <taxon>Bacteria</taxon>
        <taxon>Bacillati</taxon>
        <taxon>Cyanobacteriota</taxon>
        <taxon>Cyanophyceae</taxon>
        <taxon>Synechococcales</taxon>
        <taxon>Prochlorococcaceae</taxon>
        <taxon>Prochlorococcus</taxon>
    </lineage>
</organism>
<dbReference type="NCBIfam" id="NF033486">
    <property type="entry name" value="harvest_ssl1498"/>
    <property type="match status" value="1"/>
</dbReference>